<dbReference type="EMBL" id="BNCP01000050">
    <property type="protein sequence ID" value="GIL89344.1"/>
    <property type="molecule type" value="Genomic_DNA"/>
</dbReference>
<dbReference type="PANTHER" id="PTHR31407">
    <property type="match status" value="1"/>
</dbReference>
<dbReference type="GO" id="GO:0015979">
    <property type="term" value="P:photosynthesis"/>
    <property type="evidence" value="ECO:0007669"/>
    <property type="project" value="InterPro"/>
</dbReference>
<dbReference type="GO" id="GO:0009654">
    <property type="term" value="C:photosystem II oxygen evolving complex"/>
    <property type="evidence" value="ECO:0007669"/>
    <property type="project" value="InterPro"/>
</dbReference>
<protein>
    <recommendedName>
        <fullName evidence="1">PsbP C-terminal domain-containing protein</fullName>
    </recommendedName>
</protein>
<dbReference type="OrthoDB" id="1916780at2759"/>
<dbReference type="Proteomes" id="UP000747110">
    <property type="component" value="Unassembled WGS sequence"/>
</dbReference>
<dbReference type="GO" id="GO:0019898">
    <property type="term" value="C:extrinsic component of membrane"/>
    <property type="evidence" value="ECO:0007669"/>
    <property type="project" value="InterPro"/>
</dbReference>
<feature type="domain" description="PsbP C-terminal" evidence="1">
    <location>
        <begin position="112"/>
        <end position="258"/>
    </location>
</feature>
<sequence>VCVPAKTIFTMSFVTKIRGPRALHSRSTSVTVVPRSRVVGLAVRASSQLQNAVEAAAAHPGRRQVLMSVAGLGLTMCTSVSPVFAEGEYTTFLGYATPPTSYGGYGGNAKETPKYTFEYPTGWKEEVPNKVEKGTQGIDGRVVNPRSRDQRAFVITLTRAGEDNKSFRLTDLDSTLSGFAGADYDLQDALSSATNRTTSSRDVNGNTFYDYDIDSPEYHYLVTITVSQGKVFGVFVRSPSKSFAANAAKLRHIVDTFRLL</sequence>
<proteinExistence type="predicted"/>
<dbReference type="AlphaFoldDB" id="A0A8J4FUD7"/>
<feature type="non-terminal residue" evidence="2">
    <location>
        <position position="1"/>
    </location>
</feature>
<dbReference type="PANTHER" id="PTHR31407:SF16">
    <property type="entry name" value="PSBP DOMAIN-CONTAINING PROTEIN 7, CHLOROPLASTIC"/>
    <property type="match status" value="1"/>
</dbReference>
<name>A0A8J4FUD7_9CHLO</name>
<evidence type="ECO:0000313" key="3">
    <source>
        <dbReference type="Proteomes" id="UP000747110"/>
    </source>
</evidence>
<comment type="caution">
    <text evidence="2">The sequence shown here is derived from an EMBL/GenBank/DDBJ whole genome shotgun (WGS) entry which is preliminary data.</text>
</comment>
<dbReference type="Pfam" id="PF01789">
    <property type="entry name" value="PsbP"/>
    <property type="match status" value="1"/>
</dbReference>
<evidence type="ECO:0000313" key="2">
    <source>
        <dbReference type="EMBL" id="GIL89344.1"/>
    </source>
</evidence>
<evidence type="ECO:0000259" key="1">
    <source>
        <dbReference type="Pfam" id="PF01789"/>
    </source>
</evidence>
<dbReference type="Gene3D" id="3.40.1000.10">
    <property type="entry name" value="Mog1/PsbP, alpha/beta/alpha sandwich"/>
    <property type="match status" value="1"/>
</dbReference>
<gene>
    <name evidence="2" type="ORF">Vretifemale_17170</name>
</gene>
<keyword evidence="3" id="KW-1185">Reference proteome</keyword>
<dbReference type="InterPro" id="IPR002683">
    <property type="entry name" value="PsbP_C"/>
</dbReference>
<dbReference type="GO" id="GO:0005509">
    <property type="term" value="F:calcium ion binding"/>
    <property type="evidence" value="ECO:0007669"/>
    <property type="project" value="InterPro"/>
</dbReference>
<dbReference type="InterPro" id="IPR016123">
    <property type="entry name" value="Mog1/PsbP_a/b/a-sand"/>
</dbReference>
<dbReference type="SUPFAM" id="SSF55724">
    <property type="entry name" value="Mog1p/PsbP-like"/>
    <property type="match status" value="1"/>
</dbReference>
<accession>A0A8J4FUD7</accession>
<organism evidence="2 3">
    <name type="scientific">Volvox reticuliferus</name>
    <dbReference type="NCBI Taxonomy" id="1737510"/>
    <lineage>
        <taxon>Eukaryota</taxon>
        <taxon>Viridiplantae</taxon>
        <taxon>Chlorophyta</taxon>
        <taxon>core chlorophytes</taxon>
        <taxon>Chlorophyceae</taxon>
        <taxon>CS clade</taxon>
        <taxon>Chlamydomonadales</taxon>
        <taxon>Volvocaceae</taxon>
        <taxon>Volvox</taxon>
    </lineage>
</organism>
<reference evidence="2" key="1">
    <citation type="journal article" date="2021" name="Proc. Natl. Acad. Sci. U.S.A.">
        <title>Three genomes in the algal genus Volvox reveal the fate of a haploid sex-determining region after a transition to homothallism.</title>
        <authorList>
            <person name="Yamamoto K."/>
            <person name="Hamaji T."/>
            <person name="Kawai-Toyooka H."/>
            <person name="Matsuzaki R."/>
            <person name="Takahashi F."/>
            <person name="Nishimura Y."/>
            <person name="Kawachi M."/>
            <person name="Noguchi H."/>
            <person name="Minakuchi Y."/>
            <person name="Umen J.G."/>
            <person name="Toyoda A."/>
            <person name="Nozaki H."/>
        </authorList>
    </citation>
    <scope>NUCLEOTIDE SEQUENCE</scope>
    <source>
        <strain evidence="2">NIES-3786</strain>
    </source>
</reference>